<dbReference type="Proteomes" id="UP001638806">
    <property type="component" value="Unassembled WGS sequence"/>
</dbReference>
<evidence type="ECO:0000313" key="2">
    <source>
        <dbReference type="Proteomes" id="UP001638806"/>
    </source>
</evidence>
<sequence>MGPVVRWPGTPPTMAEWGIHVRLRHALSPQRRRWRYLIHRQVPGFPNHDQTEPDQNVADTYIIPANLVLVLPALALTKAPASSRQRATIKSSREICTKFWSGKDGLQQQGKGPNHDHVPAPVATMAGTAGSGKPTALAPPSKRERCDTRTSA</sequence>
<keyword evidence="2" id="KW-1185">Reference proteome</keyword>
<gene>
    <name evidence="1" type="ORF">ACCO45_011191</name>
</gene>
<reference evidence="1" key="1">
    <citation type="submission" date="2024-12" db="EMBL/GenBank/DDBJ databases">
        <title>Comparative genomics and development of molecular markers within Purpureocillium lilacinum and among Purpureocillium species.</title>
        <authorList>
            <person name="Yeh Z.-Y."/>
            <person name="Ni N.-T."/>
            <person name="Lo P.-H."/>
            <person name="Mushyakhwo K."/>
            <person name="Lin C.-F."/>
            <person name="Nai Y.-S."/>
        </authorList>
    </citation>
    <scope>NUCLEOTIDE SEQUENCE</scope>
    <source>
        <strain evidence="1">NCHU-NPUST-175</strain>
    </source>
</reference>
<accession>A0ACC4DJX2</accession>
<proteinExistence type="predicted"/>
<dbReference type="EMBL" id="JBGNUJ010000010">
    <property type="protein sequence ID" value="KAL3955628.1"/>
    <property type="molecule type" value="Genomic_DNA"/>
</dbReference>
<organism evidence="1 2">
    <name type="scientific">Purpureocillium lilacinum</name>
    <name type="common">Paecilomyces lilacinus</name>
    <dbReference type="NCBI Taxonomy" id="33203"/>
    <lineage>
        <taxon>Eukaryota</taxon>
        <taxon>Fungi</taxon>
        <taxon>Dikarya</taxon>
        <taxon>Ascomycota</taxon>
        <taxon>Pezizomycotina</taxon>
        <taxon>Sordariomycetes</taxon>
        <taxon>Hypocreomycetidae</taxon>
        <taxon>Hypocreales</taxon>
        <taxon>Ophiocordycipitaceae</taxon>
        <taxon>Purpureocillium</taxon>
    </lineage>
</organism>
<comment type="caution">
    <text evidence="1">The sequence shown here is derived from an EMBL/GenBank/DDBJ whole genome shotgun (WGS) entry which is preliminary data.</text>
</comment>
<name>A0ACC4DJX2_PURLI</name>
<evidence type="ECO:0000313" key="1">
    <source>
        <dbReference type="EMBL" id="KAL3955628.1"/>
    </source>
</evidence>
<protein>
    <submittedName>
        <fullName evidence="1">Uncharacterized protein</fullName>
    </submittedName>
</protein>